<dbReference type="EMBL" id="DUZY01000002">
    <property type="protein sequence ID" value="DAD29566.1"/>
    <property type="molecule type" value="Genomic_DNA"/>
</dbReference>
<evidence type="ECO:0000313" key="2">
    <source>
        <dbReference type="Proteomes" id="UP000607653"/>
    </source>
</evidence>
<name>A0A822YEW8_NELNU</name>
<gene>
    <name evidence="1" type="ORF">HUJ06_031034</name>
</gene>
<evidence type="ECO:0000313" key="1">
    <source>
        <dbReference type="EMBL" id="DAD29566.1"/>
    </source>
</evidence>
<accession>A0A822YEW8</accession>
<proteinExistence type="predicted"/>
<organism evidence="1 2">
    <name type="scientific">Nelumbo nucifera</name>
    <name type="common">Sacred lotus</name>
    <dbReference type="NCBI Taxonomy" id="4432"/>
    <lineage>
        <taxon>Eukaryota</taxon>
        <taxon>Viridiplantae</taxon>
        <taxon>Streptophyta</taxon>
        <taxon>Embryophyta</taxon>
        <taxon>Tracheophyta</taxon>
        <taxon>Spermatophyta</taxon>
        <taxon>Magnoliopsida</taxon>
        <taxon>Proteales</taxon>
        <taxon>Nelumbonaceae</taxon>
        <taxon>Nelumbo</taxon>
    </lineage>
</organism>
<comment type="caution">
    <text evidence="1">The sequence shown here is derived from an EMBL/GenBank/DDBJ whole genome shotgun (WGS) entry which is preliminary data.</text>
</comment>
<protein>
    <submittedName>
        <fullName evidence="1">Uncharacterized protein</fullName>
    </submittedName>
</protein>
<keyword evidence="2" id="KW-1185">Reference proteome</keyword>
<dbReference type="AlphaFoldDB" id="A0A822YEW8"/>
<reference evidence="1 2" key="1">
    <citation type="journal article" date="2020" name="Mol. Biol. Evol.">
        <title>Distinct Expression and Methylation Patterns for Genes with Different Fates following a Single Whole-Genome Duplication in Flowering Plants.</title>
        <authorList>
            <person name="Shi T."/>
            <person name="Rahmani R.S."/>
            <person name="Gugger P.F."/>
            <person name="Wang M."/>
            <person name="Li H."/>
            <person name="Zhang Y."/>
            <person name="Li Z."/>
            <person name="Wang Q."/>
            <person name="Van de Peer Y."/>
            <person name="Marchal K."/>
            <person name="Chen J."/>
        </authorList>
    </citation>
    <scope>NUCLEOTIDE SEQUENCE [LARGE SCALE GENOMIC DNA]</scope>
    <source>
        <tissue evidence="1">Leaf</tissue>
    </source>
</reference>
<dbReference type="Proteomes" id="UP000607653">
    <property type="component" value="Unassembled WGS sequence"/>
</dbReference>
<sequence length="40" mass="4745">MVKHGNRIIVEFEGKLKDNTINFGKLSFAVIHRQKRLHRL</sequence>